<evidence type="ECO:0000256" key="4">
    <source>
        <dbReference type="ARBA" id="ARBA00022679"/>
    </source>
</evidence>
<sequence length="282" mass="30531">MSGVTDSLQPVSRTALWTAAARAAESRHPAALFDDPLAGALAGTEGPQLLTRYDSTVTALFVAIRTAVIDQFFRDSVCSQIVLLAAGLDTRAYRIPRPGPTEVFEVDHEALQRYKTATIGDRAPLPGYDVRHVGSDLAAGDWDVALGQAGFDPERPTLWIAEGLLFFLPETDASALLKKAHGASAPGSELVVDFTSRASLRNPYAAEFLARLAEDGNPWLFGTDQPEEFLAAAGWAATSVLEPGATQQGDDRWPYPVEPRANRYAPRNWISHSRWIADDSLA</sequence>
<protein>
    <recommendedName>
        <fullName evidence="6">S-adenosyl-L-methionine-dependent methyltransferase</fullName>
        <ecNumber evidence="6">2.1.1.-</ecNumber>
    </recommendedName>
</protein>
<comment type="function">
    <text evidence="1 6">Exhibits S-adenosyl-L-methionine-dependent methyltransferase activity.</text>
</comment>
<reference evidence="7 8" key="1">
    <citation type="submission" date="2021-05" db="EMBL/GenBank/DDBJ databases">
        <title>Kineosporia and Streptomyces sp. nov. two new marine actinobacteria isolated from Coral.</title>
        <authorList>
            <person name="Buangrab K."/>
            <person name="Sutthacheep M."/>
            <person name="Yeemin T."/>
            <person name="Harunari E."/>
            <person name="Igarashi Y."/>
            <person name="Kanchanasin P."/>
            <person name="Tanasupawat S."/>
            <person name="Phongsopitanun W."/>
        </authorList>
    </citation>
    <scope>NUCLEOTIDE SEQUENCE [LARGE SCALE GENOMIC DNA]</scope>
    <source>
        <strain evidence="7 8">J2-2</strain>
    </source>
</reference>
<dbReference type="EC" id="2.1.1.-" evidence="6"/>
<dbReference type="PANTHER" id="PTHR43619">
    <property type="entry name" value="S-ADENOSYL-L-METHIONINE-DEPENDENT METHYLTRANSFERASE YKTD-RELATED"/>
    <property type="match status" value="1"/>
</dbReference>
<dbReference type="RefSeq" id="WP_214156579.1">
    <property type="nucleotide sequence ID" value="NZ_JAHBAY010000005.1"/>
</dbReference>
<dbReference type="InterPro" id="IPR011610">
    <property type="entry name" value="SAM_mthyl_Trfase_ML2640-like"/>
</dbReference>
<dbReference type="Proteomes" id="UP001197247">
    <property type="component" value="Unassembled WGS sequence"/>
</dbReference>
<evidence type="ECO:0000313" key="8">
    <source>
        <dbReference type="Proteomes" id="UP001197247"/>
    </source>
</evidence>
<dbReference type="PANTHER" id="PTHR43619:SF2">
    <property type="entry name" value="S-ADENOSYL-L-METHIONINE-DEPENDENT METHYLTRANSFERASES SUPERFAMILY PROTEIN"/>
    <property type="match status" value="1"/>
</dbReference>
<keyword evidence="8" id="KW-1185">Reference proteome</keyword>
<dbReference type="InterPro" id="IPR007213">
    <property type="entry name" value="Ppm1/Ppm2/Tcmp"/>
</dbReference>
<dbReference type="Gene3D" id="3.40.50.150">
    <property type="entry name" value="Vaccinia Virus protein VP39"/>
    <property type="match status" value="1"/>
</dbReference>
<comment type="similarity">
    <text evidence="2 6">Belongs to the UPF0677 family.</text>
</comment>
<dbReference type="GO" id="GO:0032259">
    <property type="term" value="P:methylation"/>
    <property type="evidence" value="ECO:0007669"/>
    <property type="project" value="UniProtKB-KW"/>
</dbReference>
<gene>
    <name evidence="7" type="ORF">KIH74_15225</name>
</gene>
<dbReference type="NCBIfam" id="TIGR00027">
    <property type="entry name" value="mthyl_TIGR00027"/>
    <property type="match status" value="1"/>
</dbReference>
<evidence type="ECO:0000256" key="3">
    <source>
        <dbReference type="ARBA" id="ARBA00022603"/>
    </source>
</evidence>
<dbReference type="InterPro" id="IPR029063">
    <property type="entry name" value="SAM-dependent_MTases_sf"/>
</dbReference>
<evidence type="ECO:0000256" key="2">
    <source>
        <dbReference type="ARBA" id="ARBA00008138"/>
    </source>
</evidence>
<organism evidence="7 8">
    <name type="scientific">Kineosporia corallincola</name>
    <dbReference type="NCBI Taxonomy" id="2835133"/>
    <lineage>
        <taxon>Bacteria</taxon>
        <taxon>Bacillati</taxon>
        <taxon>Actinomycetota</taxon>
        <taxon>Actinomycetes</taxon>
        <taxon>Kineosporiales</taxon>
        <taxon>Kineosporiaceae</taxon>
        <taxon>Kineosporia</taxon>
    </lineage>
</organism>
<evidence type="ECO:0000313" key="7">
    <source>
        <dbReference type="EMBL" id="MBT0770292.1"/>
    </source>
</evidence>
<evidence type="ECO:0000256" key="1">
    <source>
        <dbReference type="ARBA" id="ARBA00003907"/>
    </source>
</evidence>
<accession>A0ABS5TGR7</accession>
<proteinExistence type="inferred from homology"/>
<dbReference type="Pfam" id="PF04072">
    <property type="entry name" value="LCM"/>
    <property type="match status" value="1"/>
</dbReference>
<keyword evidence="5 6" id="KW-0949">S-adenosyl-L-methionine</keyword>
<name>A0ABS5TGR7_9ACTN</name>
<dbReference type="EMBL" id="JAHBAY010000005">
    <property type="protein sequence ID" value="MBT0770292.1"/>
    <property type="molecule type" value="Genomic_DNA"/>
</dbReference>
<keyword evidence="3 6" id="KW-0489">Methyltransferase</keyword>
<keyword evidence="4 7" id="KW-0808">Transferase</keyword>
<comment type="caution">
    <text evidence="7">The sequence shown here is derived from an EMBL/GenBank/DDBJ whole genome shotgun (WGS) entry which is preliminary data.</text>
</comment>
<dbReference type="SUPFAM" id="SSF53335">
    <property type="entry name" value="S-adenosyl-L-methionine-dependent methyltransferases"/>
    <property type="match status" value="1"/>
</dbReference>
<dbReference type="GO" id="GO:0008168">
    <property type="term" value="F:methyltransferase activity"/>
    <property type="evidence" value="ECO:0007669"/>
    <property type="project" value="UniProtKB-KW"/>
</dbReference>
<evidence type="ECO:0000256" key="6">
    <source>
        <dbReference type="RuleBase" id="RU362030"/>
    </source>
</evidence>
<evidence type="ECO:0000256" key="5">
    <source>
        <dbReference type="ARBA" id="ARBA00022691"/>
    </source>
</evidence>